<keyword evidence="2" id="KW-1185">Reference proteome</keyword>
<evidence type="ECO:0008006" key="3">
    <source>
        <dbReference type="Google" id="ProtNLM"/>
    </source>
</evidence>
<proteinExistence type="predicted"/>
<feature type="non-terminal residue" evidence="1">
    <location>
        <position position="1"/>
    </location>
</feature>
<dbReference type="InterPro" id="IPR011009">
    <property type="entry name" value="Kinase-like_dom_sf"/>
</dbReference>
<dbReference type="EMBL" id="KI535697">
    <property type="protein sequence ID" value="ESR65430.1"/>
    <property type="molecule type" value="Genomic_DNA"/>
</dbReference>
<dbReference type="STRING" id="85681.V4UME8"/>
<name>V4UME8_CITCL</name>
<dbReference type="PANTHER" id="PTHR27006:SF606">
    <property type="entry name" value="INTERLEUKIN-1 RECEPTOR-ASSOCIATED KINASE 4"/>
    <property type="match status" value="1"/>
</dbReference>
<organism evidence="1 2">
    <name type="scientific">Citrus clementina</name>
    <name type="common">Clementine</name>
    <name type="synonym">Citrus deliciosa x Citrus sinensis</name>
    <dbReference type="NCBI Taxonomy" id="85681"/>
    <lineage>
        <taxon>Eukaryota</taxon>
        <taxon>Viridiplantae</taxon>
        <taxon>Streptophyta</taxon>
        <taxon>Embryophyta</taxon>
        <taxon>Tracheophyta</taxon>
        <taxon>Spermatophyta</taxon>
        <taxon>Magnoliopsida</taxon>
        <taxon>eudicotyledons</taxon>
        <taxon>Gunneridae</taxon>
        <taxon>Pentapetalae</taxon>
        <taxon>rosids</taxon>
        <taxon>malvids</taxon>
        <taxon>Sapindales</taxon>
        <taxon>Rutaceae</taxon>
        <taxon>Aurantioideae</taxon>
        <taxon>Citrus</taxon>
    </lineage>
</organism>
<dbReference type="KEGG" id="cic:CICLE_v10010433mg"/>
<sequence>DVFSFGVLLLETPSKKKNTHFYDTDALTLGHASVWNLWSDGRAWELKGPILENEASYPILKRYMNMVLLSVGENATDRPAMSELVSMHSNEVANLLSPKQPAFFICESYEIFSSTHKYAG</sequence>
<reference evidence="1 2" key="1">
    <citation type="submission" date="2013-10" db="EMBL/GenBank/DDBJ databases">
        <authorList>
            <consortium name="International Citrus Genome Consortium"/>
            <person name="Jenkins J."/>
            <person name="Schmutz J."/>
            <person name="Prochnik S."/>
            <person name="Rokhsar D."/>
            <person name="Gmitter F."/>
            <person name="Ollitrault P."/>
            <person name="Machado M."/>
            <person name="Talon M."/>
            <person name="Wincker P."/>
            <person name="Jaillon O."/>
            <person name="Morgante M."/>
        </authorList>
    </citation>
    <scope>NUCLEOTIDE SEQUENCE</scope>
    <source>
        <strain evidence="2">cv. Clemenules</strain>
    </source>
</reference>
<dbReference type="SUPFAM" id="SSF56112">
    <property type="entry name" value="Protein kinase-like (PK-like)"/>
    <property type="match status" value="1"/>
</dbReference>
<dbReference type="AlphaFoldDB" id="V4UME8"/>
<protein>
    <recommendedName>
        <fullName evidence="3">Serine-threonine/tyrosine-protein kinase catalytic domain-containing protein</fullName>
    </recommendedName>
</protein>
<evidence type="ECO:0000313" key="1">
    <source>
        <dbReference type="EMBL" id="ESR65430.1"/>
    </source>
</evidence>
<dbReference type="OMA" id="FFICESY"/>
<gene>
    <name evidence="1" type="ORF">CICLE_v10010433mg</name>
</gene>
<accession>V4UME8</accession>
<dbReference type="Proteomes" id="UP000030687">
    <property type="component" value="Unassembled WGS sequence"/>
</dbReference>
<dbReference type="InParanoid" id="V4UME8"/>
<dbReference type="Gene3D" id="1.10.510.10">
    <property type="entry name" value="Transferase(Phosphotransferase) domain 1"/>
    <property type="match status" value="1"/>
</dbReference>
<evidence type="ECO:0000313" key="2">
    <source>
        <dbReference type="Proteomes" id="UP000030687"/>
    </source>
</evidence>
<dbReference type="Gramene" id="ESR65430">
    <property type="protein sequence ID" value="ESR65430"/>
    <property type="gene ID" value="CICLE_v10010433mg"/>
</dbReference>
<dbReference type="PANTHER" id="PTHR27006">
    <property type="entry name" value="PROMASTIGOTE SURFACE ANTIGEN PROTEIN PSA"/>
    <property type="match status" value="1"/>
</dbReference>